<dbReference type="EMBL" id="BSYA01000004">
    <property type="protein sequence ID" value="GMG23340.1"/>
    <property type="molecule type" value="Genomic_DNA"/>
</dbReference>
<protein>
    <submittedName>
        <fullName evidence="2">Unnamed protein product</fullName>
    </submittedName>
</protein>
<reference evidence="2" key="1">
    <citation type="submission" date="2023-04" db="EMBL/GenBank/DDBJ databases">
        <title>Aspergillus oryzae NBRC 4228.</title>
        <authorList>
            <person name="Ichikawa N."/>
            <person name="Sato H."/>
            <person name="Tonouchi N."/>
        </authorList>
    </citation>
    <scope>NUCLEOTIDE SEQUENCE</scope>
    <source>
        <strain evidence="2">NBRC 4228</strain>
    </source>
</reference>
<name>A0AAN4YCI2_ASPOZ</name>
<dbReference type="Proteomes" id="UP001165205">
    <property type="component" value="Unassembled WGS sequence"/>
</dbReference>
<evidence type="ECO:0000256" key="1">
    <source>
        <dbReference type="SAM" id="MobiDB-lite"/>
    </source>
</evidence>
<sequence>MSQRSLRPTRTRVAFEEARPIFEAGKNDEIEPEDFHMTQLLTTQFKEGMHEIVKEIDRLGLPPQSAWVHLMGPCIERPTVLRKILLNHETGKSSSFSSLPFFIVSGYCLLHSEENNIFKDLAHFRRPRERDRRRPTGRDTRSPTERERQRYKRTTHMWEFPSYVRENARPLQEVTLMRYEDCVNVATCRARLAQSGGDGLIYLMKLLTKVARDLLDPDELMPAYNIYSELTSDIAAWYQYLILCTVQRISGECIFILPQPDRVILSVTRGLQLAVENMMVWVCGTFRTRNEDDICYSRVSHSPSAVFRLTDLQPLSHTNTEPIYLLTRFWFPRDIIFAKCDFVASHRAITMSCKELLRHEVELVRYSIPNGDGVILLGRYMALIPTYIDHESNIITWRCELRLRNMSEDTFKEVLIDTLKSGEWASERATRVRRYLARRTDHTIRVTTAVVFVGRRRARGPLPPPAVIH</sequence>
<accession>A0AAN4YCI2</accession>
<proteinExistence type="predicted"/>
<comment type="caution">
    <text evidence="2">The sequence shown here is derived from an EMBL/GenBank/DDBJ whole genome shotgun (WGS) entry which is preliminary data.</text>
</comment>
<feature type="region of interest" description="Disordered" evidence="1">
    <location>
        <begin position="128"/>
        <end position="150"/>
    </location>
</feature>
<evidence type="ECO:0000313" key="2">
    <source>
        <dbReference type="EMBL" id="GMG23340.1"/>
    </source>
</evidence>
<evidence type="ECO:0000313" key="3">
    <source>
        <dbReference type="Proteomes" id="UP001165205"/>
    </source>
</evidence>
<dbReference type="AlphaFoldDB" id="A0AAN4YCI2"/>
<feature type="compositionally biased region" description="Basic and acidic residues" evidence="1">
    <location>
        <begin position="128"/>
        <end position="148"/>
    </location>
</feature>
<organism evidence="2 3">
    <name type="scientific">Aspergillus oryzae</name>
    <name type="common">Yellow koji mold</name>
    <dbReference type="NCBI Taxonomy" id="5062"/>
    <lineage>
        <taxon>Eukaryota</taxon>
        <taxon>Fungi</taxon>
        <taxon>Dikarya</taxon>
        <taxon>Ascomycota</taxon>
        <taxon>Pezizomycotina</taxon>
        <taxon>Eurotiomycetes</taxon>
        <taxon>Eurotiomycetidae</taxon>
        <taxon>Eurotiales</taxon>
        <taxon>Aspergillaceae</taxon>
        <taxon>Aspergillus</taxon>
        <taxon>Aspergillus subgen. Circumdati</taxon>
    </lineage>
</organism>
<gene>
    <name evidence="2" type="ORF">Aory04_000081100</name>
</gene>